<gene>
    <name evidence="1" type="ORF">FXN61_27535</name>
</gene>
<dbReference type="RefSeq" id="WP_167976997.1">
    <property type="nucleotide sequence ID" value="NZ_VSRL01000118.1"/>
</dbReference>
<dbReference type="SMART" id="SM00028">
    <property type="entry name" value="TPR"/>
    <property type="match status" value="5"/>
</dbReference>
<accession>A0ABX1FMX6</accession>
<protein>
    <submittedName>
        <fullName evidence="1">Tetratricopeptide repeat protein</fullName>
    </submittedName>
</protein>
<dbReference type="InterPro" id="IPR019734">
    <property type="entry name" value="TPR_rpt"/>
</dbReference>
<proteinExistence type="predicted"/>
<dbReference type="Pfam" id="PF13424">
    <property type="entry name" value="TPR_12"/>
    <property type="match status" value="1"/>
</dbReference>
<evidence type="ECO:0000313" key="1">
    <source>
        <dbReference type="EMBL" id="NKE60344.1"/>
    </source>
</evidence>
<dbReference type="SUPFAM" id="SSF48452">
    <property type="entry name" value="TPR-like"/>
    <property type="match status" value="2"/>
</dbReference>
<dbReference type="PANTHER" id="PTHR10098:SF108">
    <property type="entry name" value="TETRATRICOPEPTIDE REPEAT PROTEIN 28"/>
    <property type="match status" value="1"/>
</dbReference>
<reference evidence="1 2" key="1">
    <citation type="submission" date="2019-08" db="EMBL/GenBank/DDBJ databases">
        <title>Lentzea from Indian Himalayas.</title>
        <authorList>
            <person name="Mandal S."/>
            <person name="Mallick Gupta A."/>
            <person name="Maiti P.K."/>
            <person name="Sarkar J."/>
            <person name="Mandal S."/>
        </authorList>
    </citation>
    <scope>NUCLEOTIDE SEQUENCE [LARGE SCALE GENOMIC DNA]</scope>
    <source>
        <strain evidence="1 2">PSKA42</strain>
    </source>
</reference>
<dbReference type="Proteomes" id="UP001515943">
    <property type="component" value="Unassembled WGS sequence"/>
</dbReference>
<dbReference type="EMBL" id="VSRL01000118">
    <property type="protein sequence ID" value="NKE60344.1"/>
    <property type="molecule type" value="Genomic_DNA"/>
</dbReference>
<organism evidence="1 2">
    <name type="scientific">Lentzea indica</name>
    <dbReference type="NCBI Taxonomy" id="2604800"/>
    <lineage>
        <taxon>Bacteria</taxon>
        <taxon>Bacillati</taxon>
        <taxon>Actinomycetota</taxon>
        <taxon>Actinomycetes</taxon>
        <taxon>Pseudonocardiales</taxon>
        <taxon>Pseudonocardiaceae</taxon>
        <taxon>Lentzea</taxon>
    </lineage>
</organism>
<dbReference type="PANTHER" id="PTHR10098">
    <property type="entry name" value="RAPSYN-RELATED"/>
    <property type="match status" value="1"/>
</dbReference>
<sequence>RLDFLDTGDELTSVRAAFSWSYRRLSEPAARLFRLLGAHTGPDFSAPAAASLAGVPDALPALDELTDAHLLTRTPDERYYFHDLVRIFARGLTTEDERRDAVQRLLDHYLHSAYRSRDPLAVSRNRLTLADPLPEVTPETLPDEPSRWAWYEAEIDVLTSLVTASEQAGFDTRTWQLTWFLTTALERTGRWQEWSEAAEIGLAAAERLGDVYARSRMRHFLGRAYRRAGRLDESVTAMTAAIEDYRGLGELIGEGSAFQVLAALHGEQGRPAEALAAAREALALAEQADDRLGAASALNQIGWFCGELGDHRAAIEHCERAVVLHQQAGDADRVAEAVALDSVAHSQRHLGDLAGAAATSERAVEIFRAASYRVLEAQALVNLGDTHHAAGEAERARQTWQYALAIYEHLGDRAADQVRDRLTEWAATPSSG</sequence>
<dbReference type="Pfam" id="PF13181">
    <property type="entry name" value="TPR_8"/>
    <property type="match status" value="1"/>
</dbReference>
<dbReference type="Gene3D" id="1.25.40.10">
    <property type="entry name" value="Tetratricopeptide repeat domain"/>
    <property type="match status" value="1"/>
</dbReference>
<dbReference type="InterPro" id="IPR011990">
    <property type="entry name" value="TPR-like_helical_dom_sf"/>
</dbReference>
<feature type="non-terminal residue" evidence="1">
    <location>
        <position position="1"/>
    </location>
</feature>
<keyword evidence="2" id="KW-1185">Reference proteome</keyword>
<comment type="caution">
    <text evidence="1">The sequence shown here is derived from an EMBL/GenBank/DDBJ whole genome shotgun (WGS) entry which is preliminary data.</text>
</comment>
<name>A0ABX1FMX6_9PSEU</name>
<evidence type="ECO:0000313" key="2">
    <source>
        <dbReference type="Proteomes" id="UP001515943"/>
    </source>
</evidence>